<protein>
    <submittedName>
        <fullName evidence="2">Uncharacterized protein</fullName>
    </submittedName>
</protein>
<feature type="compositionally biased region" description="Basic residues" evidence="1">
    <location>
        <begin position="192"/>
        <end position="212"/>
    </location>
</feature>
<evidence type="ECO:0000313" key="4">
    <source>
        <dbReference type="Proteomes" id="UP000198906"/>
    </source>
</evidence>
<reference evidence="2" key="1">
    <citation type="submission" date="2016-06" db="EMBL/GenBank/DDBJ databases">
        <authorList>
            <person name="Kjaerup R.B."/>
            <person name="Dalgaard T.S."/>
            <person name="Juul-Madsen H.R."/>
        </authorList>
    </citation>
    <scope>NUCLEOTIDE SEQUENCE [LARGE SCALE GENOMIC DNA]</scope>
    <source>
        <strain evidence="2">DSM 46123</strain>
    </source>
</reference>
<dbReference type="Proteomes" id="UP000198906">
    <property type="component" value="Unassembled WGS sequence"/>
</dbReference>
<reference evidence="4" key="2">
    <citation type="submission" date="2016-06" db="EMBL/GenBank/DDBJ databases">
        <authorList>
            <person name="Varghese N."/>
        </authorList>
    </citation>
    <scope>NUCLEOTIDE SEQUENCE [LARGE SCALE GENOMIC DNA]</scope>
    <source>
        <strain evidence="4">DSM 46123</strain>
    </source>
</reference>
<dbReference type="EMBL" id="FMHU01000002">
    <property type="protein sequence ID" value="SCL25441.1"/>
    <property type="molecule type" value="Genomic_DNA"/>
</dbReference>
<evidence type="ECO:0000313" key="2">
    <source>
        <dbReference type="EMBL" id="SCL25441.1"/>
    </source>
</evidence>
<keyword evidence="4" id="KW-1185">Reference proteome</keyword>
<proteinExistence type="predicted"/>
<dbReference type="EMBL" id="FMHU01000002">
    <property type="protein sequence ID" value="SCL32231.1"/>
    <property type="molecule type" value="Genomic_DNA"/>
</dbReference>
<evidence type="ECO:0000313" key="3">
    <source>
        <dbReference type="EMBL" id="SCL32231.1"/>
    </source>
</evidence>
<dbReference type="RefSeq" id="WP_091460910.1">
    <property type="nucleotide sequence ID" value="NZ_FMHU01000002.1"/>
</dbReference>
<dbReference type="STRING" id="47866.GA0074694_4222"/>
<gene>
    <name evidence="2" type="ORF">GA0074694_4222</name>
    <name evidence="3" type="ORF">GA0074694_6202</name>
</gene>
<feature type="region of interest" description="Disordered" evidence="1">
    <location>
        <begin position="174"/>
        <end position="212"/>
    </location>
</feature>
<name>A0A1C6S7T1_9ACTN</name>
<sequence>MNPALALEALMLHPRYAELAAYLRAHAPVHVVDQVDAASVDAHRLMTDTARTVFGESNACGLDAADVPGWLRLPLLDTVTAWIGGRASTCRHQPDPHRPRPVVAAAWKPGLIVCHACTYLTALPRGSDRDRTCDACGRVCAGVEHGDGIHPGMVQLGPLVYQYGVCGDCKPITADPGPLSATQTAEQDRPRGTGRARPRGRRGRGRGKGPRR</sequence>
<evidence type="ECO:0000256" key="1">
    <source>
        <dbReference type="SAM" id="MobiDB-lite"/>
    </source>
</evidence>
<dbReference type="AlphaFoldDB" id="A0A1C6S7T1"/>
<accession>A0A1C6S7T1</accession>
<organism evidence="2 4">
    <name type="scientific">Micromonospora inyonensis</name>
    <dbReference type="NCBI Taxonomy" id="47866"/>
    <lineage>
        <taxon>Bacteria</taxon>
        <taxon>Bacillati</taxon>
        <taxon>Actinomycetota</taxon>
        <taxon>Actinomycetes</taxon>
        <taxon>Micromonosporales</taxon>
        <taxon>Micromonosporaceae</taxon>
        <taxon>Micromonospora</taxon>
    </lineage>
</organism>